<dbReference type="EMBL" id="JASBAN010000001">
    <property type="protein sequence ID" value="MDI2113392.1"/>
    <property type="molecule type" value="Genomic_DNA"/>
</dbReference>
<name>A0ABT6Q9G2_9PROT</name>
<comment type="caution">
    <text evidence="1">The sequence shown here is derived from an EMBL/GenBank/DDBJ whole genome shotgun (WGS) entry which is preliminary data.</text>
</comment>
<reference evidence="1" key="1">
    <citation type="submission" date="2023-05" db="EMBL/GenBank/DDBJ databases">
        <title>Whole genome sequence of Commensalibacter sp.</title>
        <authorList>
            <person name="Charoenyingcharoen P."/>
            <person name="Yukphan P."/>
        </authorList>
    </citation>
    <scope>NUCLEOTIDE SEQUENCE</scope>
    <source>
        <strain evidence="1">TBRC 10068</strain>
    </source>
</reference>
<protein>
    <submittedName>
        <fullName evidence="1">Uncharacterized protein</fullName>
    </submittedName>
</protein>
<dbReference type="RefSeq" id="WP_281462998.1">
    <property type="nucleotide sequence ID" value="NZ_JASBAN010000001.1"/>
</dbReference>
<organism evidence="1 2">
    <name type="scientific">Commensalibacter nepenthis</name>
    <dbReference type="NCBI Taxonomy" id="3043872"/>
    <lineage>
        <taxon>Bacteria</taxon>
        <taxon>Pseudomonadati</taxon>
        <taxon>Pseudomonadota</taxon>
        <taxon>Alphaproteobacteria</taxon>
        <taxon>Acetobacterales</taxon>
        <taxon>Acetobacteraceae</taxon>
    </lineage>
</organism>
<keyword evidence="2" id="KW-1185">Reference proteome</keyword>
<evidence type="ECO:0000313" key="2">
    <source>
        <dbReference type="Proteomes" id="UP001431775"/>
    </source>
</evidence>
<gene>
    <name evidence="1" type="ORF">QJV33_08920</name>
</gene>
<proteinExistence type="predicted"/>
<accession>A0ABT6Q9G2</accession>
<dbReference type="Proteomes" id="UP001431775">
    <property type="component" value="Unassembled WGS sequence"/>
</dbReference>
<evidence type="ECO:0000313" key="1">
    <source>
        <dbReference type="EMBL" id="MDI2113392.1"/>
    </source>
</evidence>
<sequence length="62" mass="7669">MNKIIIHANRHPNDHRCYDNNHDRSPPTFRLLNTHRKQRIQINVFRNYTGQQLRLREYKESL</sequence>